<dbReference type="Proteomes" id="UP001161065">
    <property type="component" value="Unassembled WGS sequence"/>
</dbReference>
<protein>
    <submittedName>
        <fullName evidence="19">TonB-dependent siderophore receptor</fullName>
    </submittedName>
</protein>
<dbReference type="InterPro" id="IPR011662">
    <property type="entry name" value="Secretin/TonB_short_N"/>
</dbReference>
<evidence type="ECO:0000256" key="17">
    <source>
        <dbReference type="SAM" id="SignalP"/>
    </source>
</evidence>
<dbReference type="RefSeq" id="WP_280008238.1">
    <property type="nucleotide sequence ID" value="NZ_JAOCEK010000007.1"/>
</dbReference>
<organism evidence="19 20">
    <name type="scientific">Comamonas thiooxydans</name>
    <dbReference type="NCBI Taxonomy" id="363952"/>
    <lineage>
        <taxon>Bacteria</taxon>
        <taxon>Pseudomonadati</taxon>
        <taxon>Pseudomonadota</taxon>
        <taxon>Betaproteobacteria</taxon>
        <taxon>Burkholderiales</taxon>
        <taxon>Comamonadaceae</taxon>
        <taxon>Comamonas</taxon>
    </lineage>
</organism>
<keyword evidence="6 14" id="KW-0812">Transmembrane</keyword>
<dbReference type="InterPro" id="IPR012910">
    <property type="entry name" value="Plug_dom"/>
</dbReference>
<evidence type="ECO:0000256" key="2">
    <source>
        <dbReference type="ARBA" id="ARBA00009810"/>
    </source>
</evidence>
<evidence type="ECO:0000256" key="1">
    <source>
        <dbReference type="ARBA" id="ARBA00004571"/>
    </source>
</evidence>
<dbReference type="SUPFAM" id="SSF56935">
    <property type="entry name" value="Porins"/>
    <property type="match status" value="1"/>
</dbReference>
<feature type="signal peptide" evidence="17">
    <location>
        <begin position="1"/>
        <end position="28"/>
    </location>
</feature>
<dbReference type="PROSITE" id="PS01156">
    <property type="entry name" value="TONB_DEPENDENT_REC_2"/>
    <property type="match status" value="1"/>
</dbReference>
<comment type="similarity">
    <text evidence="2 14 16">Belongs to the TonB-dependent receptor family.</text>
</comment>
<dbReference type="InterPro" id="IPR037066">
    <property type="entry name" value="Plug_dom_sf"/>
</dbReference>
<evidence type="ECO:0000256" key="7">
    <source>
        <dbReference type="ARBA" id="ARBA00022729"/>
    </source>
</evidence>
<evidence type="ECO:0000256" key="14">
    <source>
        <dbReference type="PROSITE-ProRule" id="PRU01360"/>
    </source>
</evidence>
<dbReference type="PANTHER" id="PTHR32552:SF74">
    <property type="entry name" value="HYDROXAMATE SIDEROPHORE RECEPTOR FHUE"/>
    <property type="match status" value="1"/>
</dbReference>
<sequence length="800" mass="87214">MHPLLPHFRFHPLARAAVCLGLAMPLQAAWAQAPAQAVPFDIAAQPLGGALHELARQAGLQLALDLALVRGRQAPAVQGHRDVGAALESLLRGSGLQGHVEQGMLTVQPVPAATGTEPSTLAEVKVVANQLGEITEGSGLYTPGAIATATRLVLTPRETPQSVSVVTRQKMDDFQLNSIDEVMEHTPGVSVVTYDSERTVYYARGFAINNFQYDGIPMLRDSGYSAGNTLSDTSIYDRVEVLKGATGLLTGSGDPGATINLVRKKPTREFLGHATLGAGSWGSYRGELDLSGALNEAGSVRGRVMAARQDRHTQLDHYSRDASVFYGILEADLGPRTLLTLGADFQNNKPRGSTWGGIPLLNANGDFNDMPRSFNNGARWSRWEQYTRTAFATLEHSFDSGWVAKLQLNRQINGYDANLGSAAAGFPNPADGSGVSMWAGQYIGRTTSNAADFYASGPFRLGGREHELVLGGSLTNRHWKNRGWWDTGSYDKTVDNYYLWRGDVAAPAWGAMPDFTNDETTRERGLYATARWNLRDDLKLITGGRWSNYTNRAQQLRESGVFVPYVGAVYDIDDTYSAYASYSGIFKPQSAQDEQGRTLEPLQGKNYELGVKAAFLDGRVNASAAVFQLEQDNYALETGGVTPTGATAYRAVQGVETRGYEFEVSGQLTPAWQLQAGFSHGVARQQGERVSTLTPANQFSFYSSYRLGGSLSGLTLGGGARWQDKTWGDISTPAGGTVTHTVKGYWIVDAMARYEFSKQLSASLLVKNLLDKRYYTIFNWYNTYTWGTPRSVSVSMTYKF</sequence>
<dbReference type="GO" id="GO:0015891">
    <property type="term" value="P:siderophore transport"/>
    <property type="evidence" value="ECO:0007669"/>
    <property type="project" value="InterPro"/>
</dbReference>
<dbReference type="Pfam" id="PF00593">
    <property type="entry name" value="TonB_dep_Rec_b-barrel"/>
    <property type="match status" value="1"/>
</dbReference>
<dbReference type="GO" id="GO:0015344">
    <property type="term" value="F:siderophore uptake transmembrane transporter activity"/>
    <property type="evidence" value="ECO:0007669"/>
    <property type="project" value="TreeGrafter"/>
</dbReference>
<dbReference type="Pfam" id="PF07715">
    <property type="entry name" value="Plug"/>
    <property type="match status" value="1"/>
</dbReference>
<keyword evidence="7 17" id="KW-0732">Signal</keyword>
<dbReference type="InterPro" id="IPR010917">
    <property type="entry name" value="TonB_rcpt_CS"/>
</dbReference>
<evidence type="ECO:0000256" key="5">
    <source>
        <dbReference type="ARBA" id="ARBA00022496"/>
    </source>
</evidence>
<evidence type="ECO:0000256" key="4">
    <source>
        <dbReference type="ARBA" id="ARBA00022452"/>
    </source>
</evidence>
<keyword evidence="12 19" id="KW-0675">Receptor</keyword>
<gene>
    <name evidence="19" type="ORF">N5D63_11280</name>
</gene>
<accession>A0AA42Q4R1</accession>
<keyword evidence="5" id="KW-0410">Iron transport</keyword>
<evidence type="ECO:0000256" key="11">
    <source>
        <dbReference type="ARBA" id="ARBA00023136"/>
    </source>
</evidence>
<dbReference type="InterPro" id="IPR036942">
    <property type="entry name" value="Beta-barrel_TonB_sf"/>
</dbReference>
<dbReference type="GO" id="GO:0038023">
    <property type="term" value="F:signaling receptor activity"/>
    <property type="evidence" value="ECO:0007669"/>
    <property type="project" value="InterPro"/>
</dbReference>
<evidence type="ECO:0000256" key="9">
    <source>
        <dbReference type="ARBA" id="ARBA00023065"/>
    </source>
</evidence>
<comment type="subcellular location">
    <subcellularLocation>
        <location evidence="1 14">Cell outer membrane</location>
        <topology evidence="1 14">Multi-pass membrane protein</topology>
    </subcellularLocation>
</comment>
<evidence type="ECO:0000256" key="3">
    <source>
        <dbReference type="ARBA" id="ARBA00022448"/>
    </source>
</evidence>
<dbReference type="Gene3D" id="2.170.130.10">
    <property type="entry name" value="TonB-dependent receptor, plug domain"/>
    <property type="match status" value="1"/>
</dbReference>
<evidence type="ECO:0000256" key="8">
    <source>
        <dbReference type="ARBA" id="ARBA00023004"/>
    </source>
</evidence>
<name>A0AA42Q4R1_9BURK</name>
<dbReference type="SMART" id="SM00965">
    <property type="entry name" value="STN"/>
    <property type="match status" value="1"/>
</dbReference>
<evidence type="ECO:0000259" key="18">
    <source>
        <dbReference type="SMART" id="SM00965"/>
    </source>
</evidence>
<dbReference type="NCBIfam" id="TIGR01783">
    <property type="entry name" value="TonB-siderophor"/>
    <property type="match status" value="1"/>
</dbReference>
<dbReference type="Gene3D" id="3.55.50.30">
    <property type="match status" value="1"/>
</dbReference>
<feature type="short sequence motif" description="TonB C-terminal box" evidence="15">
    <location>
        <begin position="783"/>
        <end position="800"/>
    </location>
</feature>
<evidence type="ECO:0000256" key="16">
    <source>
        <dbReference type="RuleBase" id="RU003357"/>
    </source>
</evidence>
<evidence type="ECO:0000256" key="15">
    <source>
        <dbReference type="PROSITE-ProRule" id="PRU10144"/>
    </source>
</evidence>
<dbReference type="FunFam" id="2.170.130.10:FF:000010">
    <property type="entry name" value="Ferripyoverdine receptor"/>
    <property type="match status" value="1"/>
</dbReference>
<comment type="caution">
    <text evidence="19">The sequence shown here is derived from an EMBL/GenBank/DDBJ whole genome shotgun (WGS) entry which is preliminary data.</text>
</comment>
<keyword evidence="4 14" id="KW-1134">Transmembrane beta strand</keyword>
<evidence type="ECO:0000256" key="10">
    <source>
        <dbReference type="ARBA" id="ARBA00023077"/>
    </source>
</evidence>
<proteinExistence type="inferred from homology"/>
<evidence type="ECO:0000256" key="13">
    <source>
        <dbReference type="ARBA" id="ARBA00023237"/>
    </source>
</evidence>
<evidence type="ECO:0000313" key="19">
    <source>
        <dbReference type="EMBL" id="MDH1334718.1"/>
    </source>
</evidence>
<keyword evidence="13 14" id="KW-0998">Cell outer membrane</keyword>
<dbReference type="AlphaFoldDB" id="A0AA42Q4R1"/>
<evidence type="ECO:0000256" key="12">
    <source>
        <dbReference type="ARBA" id="ARBA00023170"/>
    </source>
</evidence>
<evidence type="ECO:0000313" key="20">
    <source>
        <dbReference type="Proteomes" id="UP001161065"/>
    </source>
</evidence>
<dbReference type="InterPro" id="IPR039426">
    <property type="entry name" value="TonB-dep_rcpt-like"/>
</dbReference>
<dbReference type="Gene3D" id="2.40.170.20">
    <property type="entry name" value="TonB-dependent receptor, beta-barrel domain"/>
    <property type="match status" value="1"/>
</dbReference>
<keyword evidence="3 14" id="KW-0813">Transport</keyword>
<dbReference type="InterPro" id="IPR010105">
    <property type="entry name" value="TonB_sidphr_rcpt"/>
</dbReference>
<feature type="chain" id="PRO_5041450713" evidence="17">
    <location>
        <begin position="29"/>
        <end position="800"/>
    </location>
</feature>
<dbReference type="GO" id="GO:0009279">
    <property type="term" value="C:cell outer membrane"/>
    <property type="evidence" value="ECO:0007669"/>
    <property type="project" value="UniProtKB-SubCell"/>
</dbReference>
<keyword evidence="8" id="KW-0408">Iron</keyword>
<evidence type="ECO:0000256" key="6">
    <source>
        <dbReference type="ARBA" id="ARBA00022692"/>
    </source>
</evidence>
<dbReference type="PANTHER" id="PTHR32552">
    <property type="entry name" value="FERRICHROME IRON RECEPTOR-RELATED"/>
    <property type="match status" value="1"/>
</dbReference>
<feature type="domain" description="Secretin/TonB short N-terminal" evidence="18">
    <location>
        <begin position="60"/>
        <end position="110"/>
    </location>
</feature>
<dbReference type="PROSITE" id="PS52016">
    <property type="entry name" value="TONB_DEPENDENT_REC_3"/>
    <property type="match status" value="1"/>
</dbReference>
<keyword evidence="11 14" id="KW-0472">Membrane</keyword>
<keyword evidence="10 16" id="KW-0798">TonB box</keyword>
<dbReference type="EMBL" id="JAOCEK010000007">
    <property type="protein sequence ID" value="MDH1334718.1"/>
    <property type="molecule type" value="Genomic_DNA"/>
</dbReference>
<dbReference type="InterPro" id="IPR000531">
    <property type="entry name" value="Beta-barrel_TonB"/>
</dbReference>
<reference evidence="19" key="1">
    <citation type="submission" date="2022-09" db="EMBL/GenBank/DDBJ databases">
        <title>Intensive care unit water sources are persistently colonized with multi-drug resistant bacteria and are the site of extensive horizontal gene transfer of antibiotic resistance genes.</title>
        <authorList>
            <person name="Diorio-Toth L."/>
        </authorList>
    </citation>
    <scope>NUCLEOTIDE SEQUENCE</scope>
    <source>
        <strain evidence="19">GD03832</strain>
    </source>
</reference>
<keyword evidence="9" id="KW-0406">Ion transport</keyword>
<dbReference type="CDD" id="cd01347">
    <property type="entry name" value="ligand_gated_channel"/>
    <property type="match status" value="1"/>
</dbReference>